<gene>
    <name evidence="4" type="ORF">HNQ39_003668</name>
</gene>
<organism evidence="4 5">
    <name type="scientific">Armatimonas rosea</name>
    <dbReference type="NCBI Taxonomy" id="685828"/>
    <lineage>
        <taxon>Bacteria</taxon>
        <taxon>Bacillati</taxon>
        <taxon>Armatimonadota</taxon>
        <taxon>Armatimonadia</taxon>
        <taxon>Armatimonadales</taxon>
        <taxon>Armatimonadaceae</taxon>
        <taxon>Armatimonas</taxon>
    </lineage>
</organism>
<dbReference type="RefSeq" id="WP_184199715.1">
    <property type="nucleotide sequence ID" value="NZ_JACHGW010000003.1"/>
</dbReference>
<dbReference type="InterPro" id="IPR043906">
    <property type="entry name" value="Gfo/Idh/MocA_OxRdtase_bact_C"/>
</dbReference>
<evidence type="ECO:0000259" key="3">
    <source>
        <dbReference type="Pfam" id="PF19051"/>
    </source>
</evidence>
<dbReference type="InterPro" id="IPR036291">
    <property type="entry name" value="NAD(P)-bd_dom_sf"/>
</dbReference>
<evidence type="ECO:0000313" key="5">
    <source>
        <dbReference type="Proteomes" id="UP000520814"/>
    </source>
</evidence>
<dbReference type="GO" id="GO:0000166">
    <property type="term" value="F:nucleotide binding"/>
    <property type="evidence" value="ECO:0007669"/>
    <property type="project" value="InterPro"/>
</dbReference>
<feature type="domain" description="Gfo/Idh/MocA-like oxidoreductase N-terminal" evidence="2">
    <location>
        <begin position="34"/>
        <end position="151"/>
    </location>
</feature>
<dbReference type="SUPFAM" id="SSF55347">
    <property type="entry name" value="Glyceraldehyde-3-phosphate dehydrogenase-like, C-terminal domain"/>
    <property type="match status" value="1"/>
</dbReference>
<dbReference type="SUPFAM" id="SSF51735">
    <property type="entry name" value="NAD(P)-binding Rossmann-fold domains"/>
    <property type="match status" value="1"/>
</dbReference>
<dbReference type="InterPro" id="IPR050463">
    <property type="entry name" value="Gfo/Idh/MocA_oxidrdct_glycsds"/>
</dbReference>
<dbReference type="Pfam" id="PF01408">
    <property type="entry name" value="GFO_IDH_MocA"/>
    <property type="match status" value="1"/>
</dbReference>
<evidence type="ECO:0000259" key="2">
    <source>
        <dbReference type="Pfam" id="PF01408"/>
    </source>
</evidence>
<dbReference type="InterPro" id="IPR006311">
    <property type="entry name" value="TAT_signal"/>
</dbReference>
<comment type="caution">
    <text evidence="4">The sequence shown here is derived from an EMBL/GenBank/DDBJ whole genome shotgun (WGS) entry which is preliminary data.</text>
</comment>
<name>A0A7W9W7N2_ARMRO</name>
<dbReference type="InterPro" id="IPR000683">
    <property type="entry name" value="Gfo/Idh/MocA-like_OxRdtase_N"/>
</dbReference>
<dbReference type="Proteomes" id="UP000520814">
    <property type="component" value="Unassembled WGS sequence"/>
</dbReference>
<dbReference type="AlphaFoldDB" id="A0A7W9W7N2"/>
<feature type="domain" description="Gfo/Idh/MocA-like oxidoreductase bacterial type C-terminal" evidence="3">
    <location>
        <begin position="198"/>
        <end position="285"/>
    </location>
</feature>
<evidence type="ECO:0000313" key="4">
    <source>
        <dbReference type="EMBL" id="MBB6051858.1"/>
    </source>
</evidence>
<sequence length="435" mass="47437">MSQNRREFLVGAAALGMGMTFAEKALAKQGGRVKFACIGVGGKGDSDTADAARFGDVVAICDVDENTVAKALKKYPNAKPFTDWRKCLKAMAKEVDAVTVTVPDHMHGIIAANAMRLGKHTFCQKPLCRTIYEARRLAEIAVEMNVQTQMGNQGTADSKLRKQAMQVRAGMIGKVSEIHVWSNRPIWPQGIARPTNVATPPSTLNWDTWLGVAPVRPYVPGAYHTFNWRGWWDFGSGAQGDMGCHTLNMPFMALDLRDPISIQSETAPNNGDSFPAWSITTFMFAATSTRGPIKLVWYDGNKQPPMDILMDVVDEDWKLQSSGSLLIGDKGKIYVPGDYGSGGRVVGGVDLSNVGFEESPGHFAELVRAIKEGKPAMSNFPGYAGPLAEMVLAGNLGVRAGGKKVEWDARKMKATNMPELDAYIKPKYRKGYDLI</sequence>
<dbReference type="Pfam" id="PF19051">
    <property type="entry name" value="GFO_IDH_MocA_C2"/>
    <property type="match status" value="1"/>
</dbReference>
<reference evidence="4 5" key="1">
    <citation type="submission" date="2020-08" db="EMBL/GenBank/DDBJ databases">
        <title>Genomic Encyclopedia of Type Strains, Phase IV (KMG-IV): sequencing the most valuable type-strain genomes for metagenomic binning, comparative biology and taxonomic classification.</title>
        <authorList>
            <person name="Goeker M."/>
        </authorList>
    </citation>
    <scope>NUCLEOTIDE SEQUENCE [LARGE SCALE GENOMIC DNA]</scope>
    <source>
        <strain evidence="4 5">DSM 23562</strain>
    </source>
</reference>
<dbReference type="Gene3D" id="3.30.360.10">
    <property type="entry name" value="Dihydrodipicolinate Reductase, domain 2"/>
    <property type="match status" value="1"/>
</dbReference>
<dbReference type="EMBL" id="JACHGW010000003">
    <property type="protein sequence ID" value="MBB6051858.1"/>
    <property type="molecule type" value="Genomic_DNA"/>
</dbReference>
<accession>A0A7W9W7N2</accession>
<dbReference type="PANTHER" id="PTHR43818">
    <property type="entry name" value="BCDNA.GH03377"/>
    <property type="match status" value="1"/>
</dbReference>
<evidence type="ECO:0000256" key="1">
    <source>
        <dbReference type="ARBA" id="ARBA00016631"/>
    </source>
</evidence>
<dbReference type="PROSITE" id="PS51318">
    <property type="entry name" value="TAT"/>
    <property type="match status" value="1"/>
</dbReference>
<keyword evidence="5" id="KW-1185">Reference proteome</keyword>
<proteinExistence type="predicted"/>
<protein>
    <recommendedName>
        <fullName evidence="1">Glycosyl hydrolase family 109 protein</fullName>
    </recommendedName>
</protein>
<dbReference type="PANTHER" id="PTHR43818:SF10">
    <property type="entry name" value="NADH-DEPENDENT DEHYDROGENASE-RELATED"/>
    <property type="match status" value="1"/>
</dbReference>
<dbReference type="Gene3D" id="3.40.50.720">
    <property type="entry name" value="NAD(P)-binding Rossmann-like Domain"/>
    <property type="match status" value="1"/>
</dbReference>